<feature type="region of interest" description="Disordered" evidence="1">
    <location>
        <begin position="29"/>
        <end position="76"/>
    </location>
</feature>
<name>A0AAW2R353_SESRA</name>
<protein>
    <submittedName>
        <fullName evidence="2">Uncharacterized protein</fullName>
    </submittedName>
</protein>
<proteinExistence type="predicted"/>
<dbReference type="AlphaFoldDB" id="A0AAW2R353"/>
<sequence>MDVVVLWLRSWHTTSSSAILYFPGWESSLSTTPPPDITGPSAAPQTPDDGGPSGAAPTVEEAKQLSTTPAADPAYP</sequence>
<organism evidence="2">
    <name type="scientific">Sesamum radiatum</name>
    <name type="common">Black benniseed</name>
    <dbReference type="NCBI Taxonomy" id="300843"/>
    <lineage>
        <taxon>Eukaryota</taxon>
        <taxon>Viridiplantae</taxon>
        <taxon>Streptophyta</taxon>
        <taxon>Embryophyta</taxon>
        <taxon>Tracheophyta</taxon>
        <taxon>Spermatophyta</taxon>
        <taxon>Magnoliopsida</taxon>
        <taxon>eudicotyledons</taxon>
        <taxon>Gunneridae</taxon>
        <taxon>Pentapetalae</taxon>
        <taxon>asterids</taxon>
        <taxon>lamiids</taxon>
        <taxon>Lamiales</taxon>
        <taxon>Pedaliaceae</taxon>
        <taxon>Sesamum</taxon>
    </lineage>
</organism>
<evidence type="ECO:0000313" key="2">
    <source>
        <dbReference type="EMBL" id="KAL0374243.1"/>
    </source>
</evidence>
<accession>A0AAW2R353</accession>
<reference evidence="2" key="2">
    <citation type="journal article" date="2024" name="Plant">
        <title>Genomic evolution and insights into agronomic trait innovations of Sesamum species.</title>
        <authorList>
            <person name="Miao H."/>
            <person name="Wang L."/>
            <person name="Qu L."/>
            <person name="Liu H."/>
            <person name="Sun Y."/>
            <person name="Le M."/>
            <person name="Wang Q."/>
            <person name="Wei S."/>
            <person name="Zheng Y."/>
            <person name="Lin W."/>
            <person name="Duan Y."/>
            <person name="Cao H."/>
            <person name="Xiong S."/>
            <person name="Wang X."/>
            <person name="Wei L."/>
            <person name="Li C."/>
            <person name="Ma Q."/>
            <person name="Ju M."/>
            <person name="Zhao R."/>
            <person name="Li G."/>
            <person name="Mu C."/>
            <person name="Tian Q."/>
            <person name="Mei H."/>
            <person name="Zhang T."/>
            <person name="Gao T."/>
            <person name="Zhang H."/>
        </authorList>
    </citation>
    <scope>NUCLEOTIDE SEQUENCE</scope>
    <source>
        <strain evidence="2">G02</strain>
    </source>
</reference>
<reference evidence="2" key="1">
    <citation type="submission" date="2020-06" db="EMBL/GenBank/DDBJ databases">
        <authorList>
            <person name="Li T."/>
            <person name="Hu X."/>
            <person name="Zhang T."/>
            <person name="Song X."/>
            <person name="Zhang H."/>
            <person name="Dai N."/>
            <person name="Sheng W."/>
            <person name="Hou X."/>
            <person name="Wei L."/>
        </authorList>
    </citation>
    <scope>NUCLEOTIDE SEQUENCE</scope>
    <source>
        <strain evidence="2">G02</strain>
        <tissue evidence="2">Leaf</tissue>
    </source>
</reference>
<comment type="caution">
    <text evidence="2">The sequence shown here is derived from an EMBL/GenBank/DDBJ whole genome shotgun (WGS) entry which is preliminary data.</text>
</comment>
<gene>
    <name evidence="2" type="ORF">Sradi_3340000</name>
</gene>
<dbReference type="EMBL" id="JACGWJ010000014">
    <property type="protein sequence ID" value="KAL0374243.1"/>
    <property type="molecule type" value="Genomic_DNA"/>
</dbReference>
<evidence type="ECO:0000256" key="1">
    <source>
        <dbReference type="SAM" id="MobiDB-lite"/>
    </source>
</evidence>